<feature type="compositionally biased region" description="Basic residues" evidence="1">
    <location>
        <begin position="56"/>
        <end position="72"/>
    </location>
</feature>
<gene>
    <name evidence="2" type="ORF">CRM92_00015</name>
</gene>
<sequence>MSETPQSKNKQGAIGASTAKNSQKSNYHSNAQHSDGAGANHKDSDGGRRNDLKNPNKSHRFSFRSKSPRQHAYKAESQENVRSVDGRAGYRPAKPKAPEIDSDVTGRELDSATSRQLRALESRNAATVAKHLVMTGRYLELDPQFALEHAVAASRSAGRISAVREAVGVAAYVAEDYELALRELRTHRRISGSLDHLALLVDCERALNRISKALDMIEEAKREELPAQVRVELAIVESGIYTDQGKKSQAISALQIPQLNPKRAFEYSPRLFTAYSEALDNAGRSQEAEQWARLAFRAEAALGQGEFAEPEIFDIYGESELFEPEEPVLEDLEQQSNTDEGTQPEKEEAYSSDKSKNLAVASSEYETKPSQNETEQ</sequence>
<proteinExistence type="predicted"/>
<reference evidence="2" key="1">
    <citation type="submission" date="2017-10" db="EMBL/GenBank/DDBJ databases">
        <title>Kefir isolates.</title>
        <authorList>
            <person name="Kim Y."/>
            <person name="Blasche S."/>
        </authorList>
    </citation>
    <scope>NUCLEOTIDE SEQUENCE [LARGE SCALE GENOMIC DNA]</scope>
    <source>
        <strain evidence="2">OG2-2</strain>
    </source>
</reference>
<feature type="compositionally biased region" description="Basic and acidic residues" evidence="1">
    <location>
        <begin position="96"/>
        <end position="108"/>
    </location>
</feature>
<feature type="compositionally biased region" description="Basic and acidic residues" evidence="1">
    <location>
        <begin position="40"/>
        <end position="54"/>
    </location>
</feature>
<dbReference type="Proteomes" id="UP000219947">
    <property type="component" value="Unassembled WGS sequence"/>
</dbReference>
<feature type="region of interest" description="Disordered" evidence="1">
    <location>
        <begin position="323"/>
        <end position="376"/>
    </location>
</feature>
<evidence type="ECO:0000313" key="2">
    <source>
        <dbReference type="EMBL" id="PEN16474.1"/>
    </source>
</evidence>
<feature type="compositionally biased region" description="Basic and acidic residues" evidence="1">
    <location>
        <begin position="343"/>
        <end position="356"/>
    </location>
</feature>
<feature type="compositionally biased region" description="Polar residues" evidence="1">
    <location>
        <begin position="18"/>
        <end position="33"/>
    </location>
</feature>
<name>A0A2A8D6I4_9MICC</name>
<protein>
    <recommendedName>
        <fullName evidence="4">TPR-repeat-containing protein</fullName>
    </recommendedName>
</protein>
<keyword evidence="3" id="KW-1185">Reference proteome</keyword>
<comment type="caution">
    <text evidence="2">The sequence shown here is derived from an EMBL/GenBank/DDBJ whole genome shotgun (WGS) entry which is preliminary data.</text>
</comment>
<evidence type="ECO:0000256" key="1">
    <source>
        <dbReference type="SAM" id="MobiDB-lite"/>
    </source>
</evidence>
<evidence type="ECO:0000313" key="3">
    <source>
        <dbReference type="Proteomes" id="UP000219947"/>
    </source>
</evidence>
<dbReference type="RefSeq" id="WP_098042128.1">
    <property type="nucleotide sequence ID" value="NZ_CAURLQ010000003.1"/>
</dbReference>
<dbReference type="EMBL" id="PDEV01000001">
    <property type="protein sequence ID" value="PEN16474.1"/>
    <property type="molecule type" value="Genomic_DNA"/>
</dbReference>
<feature type="compositionally biased region" description="Basic and acidic residues" evidence="1">
    <location>
        <begin position="73"/>
        <end position="85"/>
    </location>
</feature>
<feature type="compositionally biased region" description="Acidic residues" evidence="1">
    <location>
        <begin position="323"/>
        <end position="333"/>
    </location>
</feature>
<evidence type="ECO:0008006" key="4">
    <source>
        <dbReference type="Google" id="ProtNLM"/>
    </source>
</evidence>
<feature type="region of interest" description="Disordered" evidence="1">
    <location>
        <begin position="1"/>
        <end position="108"/>
    </location>
</feature>
<organism evidence="2 3">
    <name type="scientific">Rothia dentocariosa</name>
    <dbReference type="NCBI Taxonomy" id="2047"/>
    <lineage>
        <taxon>Bacteria</taxon>
        <taxon>Bacillati</taxon>
        <taxon>Actinomycetota</taxon>
        <taxon>Actinomycetes</taxon>
        <taxon>Micrococcales</taxon>
        <taxon>Micrococcaceae</taxon>
        <taxon>Rothia</taxon>
    </lineage>
</organism>
<feature type="compositionally biased region" description="Polar residues" evidence="1">
    <location>
        <begin position="1"/>
        <end position="10"/>
    </location>
</feature>
<dbReference type="AlphaFoldDB" id="A0A2A8D6I4"/>
<accession>A0A2A8D6I4</accession>